<dbReference type="RefSeq" id="WP_023432893.1">
    <property type="nucleotide sequence ID" value="NZ_AWXZ01000037.1"/>
</dbReference>
<dbReference type="OrthoDB" id="9793626at2"/>
<dbReference type="AlphaFoldDB" id="V4TBR6"/>
<keyword evidence="3" id="KW-0520">NAD</keyword>
<dbReference type="PROSITE" id="PS00670">
    <property type="entry name" value="D_2_HYDROXYACID_DH_2"/>
    <property type="match status" value="1"/>
</dbReference>
<dbReference type="EMBL" id="AWXZ01000037">
    <property type="protein sequence ID" value="ESR23823.1"/>
    <property type="molecule type" value="Genomic_DNA"/>
</dbReference>
<evidence type="ECO:0000313" key="8">
    <source>
        <dbReference type="Proteomes" id="UP000017819"/>
    </source>
</evidence>
<dbReference type="InterPro" id="IPR036291">
    <property type="entry name" value="NAD(P)-bd_dom_sf"/>
</dbReference>
<dbReference type="PANTHER" id="PTHR43026:SF1">
    <property type="entry name" value="2-HYDROXYACID DEHYDROGENASE HOMOLOG 1-RELATED"/>
    <property type="match status" value="1"/>
</dbReference>
<dbReference type="EC" id="1.1.1.28" evidence="7"/>
<comment type="caution">
    <text evidence="7">The sequence shown here is derived from an EMBL/GenBank/DDBJ whole genome shotgun (WGS) entry which is preliminary data.</text>
</comment>
<dbReference type="SUPFAM" id="SSF52283">
    <property type="entry name" value="Formate/glycerate dehydrogenase catalytic domain-like"/>
    <property type="match status" value="1"/>
</dbReference>
<evidence type="ECO:0000256" key="1">
    <source>
        <dbReference type="ARBA" id="ARBA00005854"/>
    </source>
</evidence>
<gene>
    <name evidence="7" type="ORF">N177_2768</name>
</gene>
<dbReference type="GO" id="GO:0008720">
    <property type="term" value="F:D-lactate dehydrogenase (NAD+) activity"/>
    <property type="evidence" value="ECO:0007669"/>
    <property type="project" value="UniProtKB-EC"/>
</dbReference>
<dbReference type="PANTHER" id="PTHR43026">
    <property type="entry name" value="2-HYDROXYACID DEHYDROGENASE HOMOLOG 1-RELATED"/>
    <property type="match status" value="1"/>
</dbReference>
<accession>V4TBR6</accession>
<proteinExistence type="inferred from homology"/>
<reference evidence="7 8" key="1">
    <citation type="journal article" date="2014" name="Genome Announc.">
        <title>Draft Genome Sequence of Lutibaculum baratangense Strain AMV1T, Isolated from a Mud Volcano in Andamans, India.</title>
        <authorList>
            <person name="Singh A."/>
            <person name="Sreenivas A."/>
            <person name="Sathyanarayana Reddy G."/>
            <person name="Pinnaka A.K."/>
            <person name="Shivaji S."/>
        </authorList>
    </citation>
    <scope>NUCLEOTIDE SEQUENCE [LARGE SCALE GENOMIC DNA]</scope>
    <source>
        <strain evidence="7 8">AMV1</strain>
    </source>
</reference>
<evidence type="ECO:0000256" key="2">
    <source>
        <dbReference type="ARBA" id="ARBA00023002"/>
    </source>
</evidence>
<dbReference type="CDD" id="cd12183">
    <property type="entry name" value="LDH_like_2"/>
    <property type="match status" value="1"/>
</dbReference>
<dbReference type="eggNOG" id="COG1052">
    <property type="taxonomic scope" value="Bacteria"/>
</dbReference>
<evidence type="ECO:0000256" key="3">
    <source>
        <dbReference type="ARBA" id="ARBA00023027"/>
    </source>
</evidence>
<dbReference type="PROSITE" id="PS00671">
    <property type="entry name" value="D_2_HYDROXYACID_DH_3"/>
    <property type="match status" value="1"/>
</dbReference>
<dbReference type="PATRIC" id="fig|631454.5.peg.2733"/>
<dbReference type="PROSITE" id="PS00065">
    <property type="entry name" value="D_2_HYDROXYACID_DH_1"/>
    <property type="match status" value="1"/>
</dbReference>
<dbReference type="Proteomes" id="UP000017819">
    <property type="component" value="Unassembled WGS sequence"/>
</dbReference>
<feature type="domain" description="D-isomer specific 2-hydroxyacid dehydrogenase catalytic" evidence="5">
    <location>
        <begin position="3"/>
        <end position="328"/>
    </location>
</feature>
<dbReference type="InterPro" id="IPR006139">
    <property type="entry name" value="D-isomer_2_OHA_DH_cat_dom"/>
</dbReference>
<protein>
    <submittedName>
        <fullName evidence="7">D-lactate dehydrogenase</fullName>
        <ecNumber evidence="7">1.1.1.28</ecNumber>
    </submittedName>
</protein>
<dbReference type="SUPFAM" id="SSF51735">
    <property type="entry name" value="NAD(P)-binding Rossmann-fold domains"/>
    <property type="match status" value="1"/>
</dbReference>
<dbReference type="STRING" id="631454.N177_2768"/>
<dbReference type="InterPro" id="IPR029752">
    <property type="entry name" value="D-isomer_DH_CS1"/>
</dbReference>
<evidence type="ECO:0000313" key="7">
    <source>
        <dbReference type="EMBL" id="ESR23823.1"/>
    </source>
</evidence>
<comment type="similarity">
    <text evidence="1 4">Belongs to the D-isomer specific 2-hydroxyacid dehydrogenase family.</text>
</comment>
<feature type="domain" description="D-isomer specific 2-hydroxyacid dehydrogenase NAD-binding" evidence="6">
    <location>
        <begin position="110"/>
        <end position="297"/>
    </location>
</feature>
<keyword evidence="2 4" id="KW-0560">Oxidoreductase</keyword>
<name>V4TBR6_9HYPH</name>
<sequence length="334" mass="35919">MKVAVFSTKSYDRTFLEAANARAGHEFSYLTPHLSSETALLAKGAEAVCIFVNDSADADTLAELHRQGVRYVALRCAGFNNVDLAAARRLGIAVARVPAYSPHAVAEHTLALILALNRKLYRAYNRVREGNFALDGLLGFDLYGKTAGVVGTGAIGAVVVRILTGFGCRVLAHDPQRDASLEALGASYVPLDELFGESDVVTLHCPLTPDTHHLVDARRVAAMKPGSMLINTGRGALVDTPALIEGLKSGQIGSLGLDVYEEEADLFFEDLSNEMLHDDVFARLLTFPNVLITGHQAFFTREALTAIAQTTIANLSAFDRGGRAEHEVSIERVA</sequence>
<keyword evidence="8" id="KW-1185">Reference proteome</keyword>
<evidence type="ECO:0000256" key="4">
    <source>
        <dbReference type="RuleBase" id="RU003719"/>
    </source>
</evidence>
<dbReference type="Gene3D" id="3.40.50.720">
    <property type="entry name" value="NAD(P)-binding Rossmann-like Domain"/>
    <property type="match status" value="2"/>
</dbReference>
<dbReference type="Pfam" id="PF00389">
    <property type="entry name" value="2-Hacid_dh"/>
    <property type="match status" value="1"/>
</dbReference>
<dbReference type="InterPro" id="IPR006140">
    <property type="entry name" value="D-isomer_DH_NAD-bd"/>
</dbReference>
<dbReference type="GO" id="GO:0051287">
    <property type="term" value="F:NAD binding"/>
    <property type="evidence" value="ECO:0007669"/>
    <property type="project" value="InterPro"/>
</dbReference>
<dbReference type="InterPro" id="IPR058205">
    <property type="entry name" value="D-LDH-like"/>
</dbReference>
<evidence type="ECO:0000259" key="5">
    <source>
        <dbReference type="Pfam" id="PF00389"/>
    </source>
</evidence>
<dbReference type="Pfam" id="PF02826">
    <property type="entry name" value="2-Hacid_dh_C"/>
    <property type="match status" value="1"/>
</dbReference>
<evidence type="ECO:0000259" key="6">
    <source>
        <dbReference type="Pfam" id="PF02826"/>
    </source>
</evidence>
<organism evidence="7 8">
    <name type="scientific">Lutibaculum baratangense AMV1</name>
    <dbReference type="NCBI Taxonomy" id="631454"/>
    <lineage>
        <taxon>Bacteria</taxon>
        <taxon>Pseudomonadati</taxon>
        <taxon>Pseudomonadota</taxon>
        <taxon>Alphaproteobacteria</taxon>
        <taxon>Hyphomicrobiales</taxon>
        <taxon>Tepidamorphaceae</taxon>
        <taxon>Lutibaculum</taxon>
    </lineage>
</organism>
<dbReference type="InterPro" id="IPR029753">
    <property type="entry name" value="D-isomer_DH_CS"/>
</dbReference>